<name>A0A9P5RWM8_9FUNG</name>
<protein>
    <submittedName>
        <fullName evidence="1">Uncharacterized protein</fullName>
    </submittedName>
</protein>
<proteinExistence type="predicted"/>
<evidence type="ECO:0000313" key="1">
    <source>
        <dbReference type="EMBL" id="KAF9147766.1"/>
    </source>
</evidence>
<keyword evidence="2" id="KW-1185">Reference proteome</keyword>
<dbReference type="AlphaFoldDB" id="A0A9P5RWM8"/>
<organism evidence="1 2">
    <name type="scientific">Linnemannia schmuckeri</name>
    <dbReference type="NCBI Taxonomy" id="64567"/>
    <lineage>
        <taxon>Eukaryota</taxon>
        <taxon>Fungi</taxon>
        <taxon>Fungi incertae sedis</taxon>
        <taxon>Mucoromycota</taxon>
        <taxon>Mortierellomycotina</taxon>
        <taxon>Mortierellomycetes</taxon>
        <taxon>Mortierellales</taxon>
        <taxon>Mortierellaceae</taxon>
        <taxon>Linnemannia</taxon>
    </lineage>
</organism>
<dbReference type="EMBL" id="JAAAUQ010000759">
    <property type="protein sequence ID" value="KAF9147766.1"/>
    <property type="molecule type" value="Genomic_DNA"/>
</dbReference>
<evidence type="ECO:0000313" key="2">
    <source>
        <dbReference type="Proteomes" id="UP000748756"/>
    </source>
</evidence>
<dbReference type="Proteomes" id="UP000748756">
    <property type="component" value="Unassembled WGS sequence"/>
</dbReference>
<gene>
    <name evidence="1" type="ORF">BG015_010536</name>
</gene>
<comment type="caution">
    <text evidence="1">The sequence shown here is derived from an EMBL/GenBank/DDBJ whole genome shotgun (WGS) entry which is preliminary data.</text>
</comment>
<accession>A0A9P5RWM8</accession>
<sequence length="79" mass="9106">MKKSLTYELELDSVDDLSPPEEPVDLVWNCMSGWKIEALLKDETERVNSYVVMDKVSKKANSLIAQHKNVHPKGDWDFN</sequence>
<reference evidence="1" key="1">
    <citation type="journal article" date="2020" name="Fungal Divers.">
        <title>Resolving the Mortierellaceae phylogeny through synthesis of multi-gene phylogenetics and phylogenomics.</title>
        <authorList>
            <person name="Vandepol N."/>
            <person name="Liber J."/>
            <person name="Desiro A."/>
            <person name="Na H."/>
            <person name="Kennedy M."/>
            <person name="Barry K."/>
            <person name="Grigoriev I.V."/>
            <person name="Miller A.N."/>
            <person name="O'Donnell K."/>
            <person name="Stajich J.E."/>
            <person name="Bonito G."/>
        </authorList>
    </citation>
    <scope>NUCLEOTIDE SEQUENCE</scope>
    <source>
        <strain evidence="1">NRRL 6426</strain>
    </source>
</reference>